<dbReference type="EMBL" id="MU825893">
    <property type="protein sequence ID" value="KAJ7383901.1"/>
    <property type="molecule type" value="Genomic_DNA"/>
</dbReference>
<sequence length="125" mass="14242">MSWNLTRWPKCRLLVVTLAFIINFVCIDVAKDCDYPGYEILQKSTCTGFVIAVHSVWTEQQCIDKYIRHPRCDRYIFYRKRNENCKLLNTADIPGAQNSSKITGACAPANETALREFLLGTKSCG</sequence>
<dbReference type="AlphaFoldDB" id="A0A9W9ZLU9"/>
<accession>A0A9W9ZLU9</accession>
<dbReference type="Proteomes" id="UP001163046">
    <property type="component" value="Unassembled WGS sequence"/>
</dbReference>
<dbReference type="OrthoDB" id="5984865at2759"/>
<protein>
    <submittedName>
        <fullName evidence="2">Uncharacterized protein</fullName>
    </submittedName>
</protein>
<organism evidence="2 3">
    <name type="scientific">Desmophyllum pertusum</name>
    <dbReference type="NCBI Taxonomy" id="174260"/>
    <lineage>
        <taxon>Eukaryota</taxon>
        <taxon>Metazoa</taxon>
        <taxon>Cnidaria</taxon>
        <taxon>Anthozoa</taxon>
        <taxon>Hexacorallia</taxon>
        <taxon>Scleractinia</taxon>
        <taxon>Caryophylliina</taxon>
        <taxon>Caryophylliidae</taxon>
        <taxon>Desmophyllum</taxon>
    </lineage>
</organism>
<reference evidence="2" key="1">
    <citation type="submission" date="2023-01" db="EMBL/GenBank/DDBJ databases">
        <title>Genome assembly of the deep-sea coral Lophelia pertusa.</title>
        <authorList>
            <person name="Herrera S."/>
            <person name="Cordes E."/>
        </authorList>
    </citation>
    <scope>NUCLEOTIDE SEQUENCE</scope>
    <source>
        <strain evidence="2">USNM1676648</strain>
        <tissue evidence="2">Polyp</tissue>
    </source>
</reference>
<evidence type="ECO:0000256" key="1">
    <source>
        <dbReference type="SAM" id="SignalP"/>
    </source>
</evidence>
<feature type="chain" id="PRO_5040805196" evidence="1">
    <location>
        <begin position="28"/>
        <end position="125"/>
    </location>
</feature>
<keyword evidence="1" id="KW-0732">Signal</keyword>
<name>A0A9W9ZLU9_9CNID</name>
<gene>
    <name evidence="2" type="ORF">OS493_025228</name>
</gene>
<evidence type="ECO:0000313" key="3">
    <source>
        <dbReference type="Proteomes" id="UP001163046"/>
    </source>
</evidence>
<comment type="caution">
    <text evidence="2">The sequence shown here is derived from an EMBL/GenBank/DDBJ whole genome shotgun (WGS) entry which is preliminary data.</text>
</comment>
<keyword evidence="3" id="KW-1185">Reference proteome</keyword>
<evidence type="ECO:0000313" key="2">
    <source>
        <dbReference type="EMBL" id="KAJ7383901.1"/>
    </source>
</evidence>
<feature type="signal peptide" evidence="1">
    <location>
        <begin position="1"/>
        <end position="27"/>
    </location>
</feature>
<proteinExistence type="predicted"/>